<dbReference type="EMBL" id="HF936636">
    <property type="protein sequence ID" value="CCX34859.1"/>
    <property type="molecule type" value="Genomic_DNA"/>
</dbReference>
<feature type="transmembrane region" description="Helical" evidence="5">
    <location>
        <begin position="116"/>
        <end position="136"/>
    </location>
</feature>
<reference evidence="6 7" key="1">
    <citation type="journal article" date="2013" name="PLoS Genet.">
        <title>The genome and development-dependent transcriptomes of Pyronema confluens: a window into fungal evolution.</title>
        <authorList>
            <person name="Traeger S."/>
            <person name="Altegoer F."/>
            <person name="Freitag M."/>
            <person name="Gabaldon T."/>
            <person name="Kempken F."/>
            <person name="Kumar A."/>
            <person name="Marcet-Houben M."/>
            <person name="Poggeler S."/>
            <person name="Stajich J.E."/>
            <person name="Nowrousian M."/>
        </authorList>
    </citation>
    <scope>NUCLEOTIDE SEQUENCE [LARGE SCALE GENOMIC DNA]</scope>
    <source>
        <strain evidence="7">CBS 100304</strain>
        <tissue evidence="6">Vegetative mycelium</tissue>
    </source>
</reference>
<gene>
    <name evidence="6" type="ORF">PCON_04377</name>
</gene>
<dbReference type="OMA" id="QYAWIFI"/>
<dbReference type="eggNOG" id="ENOG502QU4U">
    <property type="taxonomic scope" value="Eukaryota"/>
</dbReference>
<accession>U4LT50</accession>
<proteinExistence type="predicted"/>
<evidence type="ECO:0000256" key="1">
    <source>
        <dbReference type="ARBA" id="ARBA00004141"/>
    </source>
</evidence>
<name>U4LT50_PYROM</name>
<dbReference type="Pfam" id="PF04479">
    <property type="entry name" value="RTA1"/>
    <property type="match status" value="1"/>
</dbReference>
<dbReference type="GO" id="GO:0005886">
    <property type="term" value="C:plasma membrane"/>
    <property type="evidence" value="ECO:0007669"/>
    <property type="project" value="TreeGrafter"/>
</dbReference>
<evidence type="ECO:0000256" key="5">
    <source>
        <dbReference type="SAM" id="Phobius"/>
    </source>
</evidence>
<dbReference type="PANTHER" id="PTHR31465:SF9">
    <property type="entry name" value="SPHINGOID LONG-CHAIN BASE TRANSPORTER RSB1"/>
    <property type="match status" value="1"/>
</dbReference>
<dbReference type="OrthoDB" id="4521223at2759"/>
<dbReference type="Proteomes" id="UP000018144">
    <property type="component" value="Unassembled WGS sequence"/>
</dbReference>
<feature type="transmembrane region" description="Helical" evidence="5">
    <location>
        <begin position="148"/>
        <end position="169"/>
    </location>
</feature>
<feature type="transmembrane region" description="Helical" evidence="5">
    <location>
        <begin position="86"/>
        <end position="110"/>
    </location>
</feature>
<keyword evidence="2 5" id="KW-0812">Transmembrane</keyword>
<keyword evidence="3 5" id="KW-1133">Transmembrane helix</keyword>
<evidence type="ECO:0000256" key="2">
    <source>
        <dbReference type="ARBA" id="ARBA00022692"/>
    </source>
</evidence>
<sequence length="264" mass="29330">MSHQQRANWFLNECTLGKYGCPLDRSFYDYVPSLAMNTLLLFLSQICSLTIAPAFFALGIYLCLTCLICVYSPLISRLPPLLYTRFLIACDVISLLLQGTGGALASIAATKGTQDSPVFTLAVFMLLCGEYAWRVGNNGDRLEIRFEGFLAALAVAMVAVIVRSVYRLIELSQRWEGELVSKLYTYYRDPGVGVFVVIVNDEDNWRNYTEVKRHFFVLEGLMVIVAVLLLNLFHPGMIIGDAVIPQGNEKDAADQGSDGVFQNA</sequence>
<dbReference type="PANTHER" id="PTHR31465">
    <property type="entry name" value="PROTEIN RTA1-RELATED"/>
    <property type="match status" value="1"/>
</dbReference>
<feature type="transmembrane region" description="Helical" evidence="5">
    <location>
        <begin position="52"/>
        <end position="74"/>
    </location>
</feature>
<dbReference type="STRING" id="1076935.U4LT50"/>
<feature type="transmembrane region" description="Helical" evidence="5">
    <location>
        <begin position="215"/>
        <end position="233"/>
    </location>
</feature>
<dbReference type="InterPro" id="IPR007568">
    <property type="entry name" value="RTA1"/>
</dbReference>
<comment type="subcellular location">
    <subcellularLocation>
        <location evidence="1">Membrane</location>
        <topology evidence="1">Multi-pass membrane protein</topology>
    </subcellularLocation>
</comment>
<evidence type="ECO:0000313" key="6">
    <source>
        <dbReference type="EMBL" id="CCX34859.1"/>
    </source>
</evidence>
<evidence type="ECO:0000256" key="3">
    <source>
        <dbReference type="ARBA" id="ARBA00022989"/>
    </source>
</evidence>
<keyword evidence="4 5" id="KW-0472">Membrane</keyword>
<protein>
    <submittedName>
        <fullName evidence="6">Similar to Sphingoid long-chain base transporter RSB1 acc. no. B3LJA1</fullName>
    </submittedName>
</protein>
<evidence type="ECO:0000313" key="7">
    <source>
        <dbReference type="Proteomes" id="UP000018144"/>
    </source>
</evidence>
<dbReference type="GO" id="GO:0000324">
    <property type="term" value="C:fungal-type vacuole"/>
    <property type="evidence" value="ECO:0007669"/>
    <property type="project" value="TreeGrafter"/>
</dbReference>
<evidence type="ECO:0000256" key="4">
    <source>
        <dbReference type="ARBA" id="ARBA00023136"/>
    </source>
</evidence>
<keyword evidence="7" id="KW-1185">Reference proteome</keyword>
<dbReference type="AlphaFoldDB" id="U4LT50"/>
<organism evidence="6 7">
    <name type="scientific">Pyronema omphalodes (strain CBS 100304)</name>
    <name type="common">Pyronema confluens</name>
    <dbReference type="NCBI Taxonomy" id="1076935"/>
    <lineage>
        <taxon>Eukaryota</taxon>
        <taxon>Fungi</taxon>
        <taxon>Dikarya</taxon>
        <taxon>Ascomycota</taxon>
        <taxon>Pezizomycotina</taxon>
        <taxon>Pezizomycetes</taxon>
        <taxon>Pezizales</taxon>
        <taxon>Pyronemataceae</taxon>
        <taxon>Pyronema</taxon>
    </lineage>
</organism>